<comment type="caution">
    <text evidence="4">The sequence shown here is derived from an EMBL/GenBank/DDBJ whole genome shotgun (WGS) entry which is preliminary data.</text>
</comment>
<dbReference type="PROSITE" id="PS50954">
    <property type="entry name" value="LEM"/>
    <property type="match status" value="1"/>
</dbReference>
<reference evidence="4" key="1">
    <citation type="journal article" date="2023" name="Science">
        <title>Genome structures resolve the early diversification of teleost fishes.</title>
        <authorList>
            <person name="Parey E."/>
            <person name="Louis A."/>
            <person name="Montfort J."/>
            <person name="Bouchez O."/>
            <person name="Roques C."/>
            <person name="Iampietro C."/>
            <person name="Lluch J."/>
            <person name="Castinel A."/>
            <person name="Donnadieu C."/>
            <person name="Desvignes T."/>
            <person name="Floi Bucao C."/>
            <person name="Jouanno E."/>
            <person name="Wen M."/>
            <person name="Mejri S."/>
            <person name="Dirks R."/>
            <person name="Jansen H."/>
            <person name="Henkel C."/>
            <person name="Chen W.J."/>
            <person name="Zahm M."/>
            <person name="Cabau C."/>
            <person name="Klopp C."/>
            <person name="Thompson A.W."/>
            <person name="Robinson-Rechavi M."/>
            <person name="Braasch I."/>
            <person name="Lecointre G."/>
            <person name="Bobe J."/>
            <person name="Postlethwait J.H."/>
            <person name="Berthelot C."/>
            <person name="Roest Crollius H."/>
            <person name="Guiguen Y."/>
        </authorList>
    </citation>
    <scope>NUCLEOTIDE SEQUENCE</scope>
    <source>
        <strain evidence="4">Concon-B</strain>
    </source>
</reference>
<keyword evidence="2" id="KW-0812">Transmembrane</keyword>
<evidence type="ECO:0000259" key="3">
    <source>
        <dbReference type="PROSITE" id="PS50954"/>
    </source>
</evidence>
<dbReference type="SMART" id="SM00540">
    <property type="entry name" value="LEM"/>
    <property type="match status" value="1"/>
</dbReference>
<feature type="domain" description="LEM" evidence="3">
    <location>
        <begin position="1"/>
        <end position="45"/>
    </location>
</feature>
<dbReference type="Gene3D" id="1.10.720.40">
    <property type="match status" value="1"/>
</dbReference>
<proteinExistence type="predicted"/>
<gene>
    <name evidence="4" type="ORF">COCON_G00150420</name>
</gene>
<keyword evidence="2" id="KW-0472">Membrane</keyword>
<dbReference type="SUPFAM" id="SSF63451">
    <property type="entry name" value="LEM domain"/>
    <property type="match status" value="1"/>
</dbReference>
<accession>A0A9Q1DCI5</accession>
<evidence type="ECO:0000256" key="2">
    <source>
        <dbReference type="SAM" id="Phobius"/>
    </source>
</evidence>
<evidence type="ECO:0000256" key="1">
    <source>
        <dbReference type="SAM" id="MobiDB-lite"/>
    </source>
</evidence>
<feature type="transmembrane region" description="Helical" evidence="2">
    <location>
        <begin position="178"/>
        <end position="195"/>
    </location>
</feature>
<organism evidence="4 5">
    <name type="scientific">Conger conger</name>
    <name type="common">Conger eel</name>
    <name type="synonym">Muraena conger</name>
    <dbReference type="NCBI Taxonomy" id="82655"/>
    <lineage>
        <taxon>Eukaryota</taxon>
        <taxon>Metazoa</taxon>
        <taxon>Chordata</taxon>
        <taxon>Craniata</taxon>
        <taxon>Vertebrata</taxon>
        <taxon>Euteleostomi</taxon>
        <taxon>Actinopterygii</taxon>
        <taxon>Neopterygii</taxon>
        <taxon>Teleostei</taxon>
        <taxon>Anguilliformes</taxon>
        <taxon>Congridae</taxon>
        <taxon>Conger</taxon>
    </lineage>
</organism>
<name>A0A9Q1DCI5_CONCO</name>
<dbReference type="PANTHER" id="PTHR12019">
    <property type="entry name" value="LAMINA-ASSOCIATED POLYPEPTIDE THYMOPOIETIN"/>
    <property type="match status" value="1"/>
</dbReference>
<sequence>MAALGSKSSQEISELLDEYGIKHGPVVDSTRGLYEKKLKEAMAKDTPVKKPSDRTYYREEQTEVTYVHRRVPLKSEALVDSGRSYTSTADYREPEDESWDQGRSYTSTTKYREPEDESWDQRRSYTSTTKYGEPEVESWDRGRSYTSTKSREPEGEDGDRLYQAETAHRYTSRSQPPFLVFLVVAAFLYYVFTSMEVNDGNPFKQVA</sequence>
<dbReference type="PANTHER" id="PTHR12019:SF5">
    <property type="entry name" value="EMERIN (EMERY-DREIFUSS MUSCULAR DYSTROPHY)"/>
    <property type="match status" value="1"/>
</dbReference>
<dbReference type="AlphaFoldDB" id="A0A9Q1DCI5"/>
<keyword evidence="2" id="KW-1133">Transmembrane helix</keyword>
<feature type="region of interest" description="Disordered" evidence="1">
    <location>
        <begin position="71"/>
        <end position="160"/>
    </location>
</feature>
<keyword evidence="5" id="KW-1185">Reference proteome</keyword>
<feature type="compositionally biased region" description="Basic and acidic residues" evidence="1">
    <location>
        <begin position="138"/>
        <end position="160"/>
    </location>
</feature>
<evidence type="ECO:0000313" key="5">
    <source>
        <dbReference type="Proteomes" id="UP001152803"/>
    </source>
</evidence>
<dbReference type="Pfam" id="PF03020">
    <property type="entry name" value="LEM"/>
    <property type="match status" value="1"/>
</dbReference>
<dbReference type="EMBL" id="JAFJMO010000010">
    <property type="protein sequence ID" value="KAJ8265943.1"/>
    <property type="molecule type" value="Genomic_DNA"/>
</dbReference>
<protein>
    <recommendedName>
        <fullName evidence="3">LEM domain-containing protein</fullName>
    </recommendedName>
</protein>
<dbReference type="InterPro" id="IPR011015">
    <property type="entry name" value="LEM/LEM-like_dom_sf"/>
</dbReference>
<dbReference type="InterPro" id="IPR003887">
    <property type="entry name" value="LEM_dom"/>
</dbReference>
<dbReference type="InterPro" id="IPR051656">
    <property type="entry name" value="LEM_domain"/>
</dbReference>
<dbReference type="Proteomes" id="UP001152803">
    <property type="component" value="Unassembled WGS sequence"/>
</dbReference>
<dbReference type="OrthoDB" id="10015574at2759"/>
<evidence type="ECO:0000313" key="4">
    <source>
        <dbReference type="EMBL" id="KAJ8265943.1"/>
    </source>
</evidence>